<dbReference type="PANTHER" id="PTHR34109:SF1">
    <property type="entry name" value="VOC DOMAIN-CONTAINING PROTEIN"/>
    <property type="match status" value="1"/>
</dbReference>
<protein>
    <submittedName>
        <fullName evidence="2">VOC family protein</fullName>
    </submittedName>
</protein>
<dbReference type="SUPFAM" id="SSF54593">
    <property type="entry name" value="Glyoxalase/Bleomycin resistance protein/Dihydroxybiphenyl dioxygenase"/>
    <property type="match status" value="1"/>
</dbReference>
<dbReference type="Proteomes" id="UP000264217">
    <property type="component" value="Unassembled WGS sequence"/>
</dbReference>
<keyword evidence="3" id="KW-1185">Reference proteome</keyword>
<sequence length="128" mass="14122">MMANQVFAPMLIIPNGLTDVSFYADAFDAKEIRRFSNDDSSIHVLELSLNGAIFHLHEQWESKLISPERAGASTVSVNIFVDDVDAVVAQAVAAGATITSPAQDFDYGYRQADIVDIYGHCWQIQKKT</sequence>
<dbReference type="InterPro" id="IPR029068">
    <property type="entry name" value="Glyas_Bleomycin-R_OHBP_Dase"/>
</dbReference>
<proteinExistence type="predicted"/>
<evidence type="ECO:0000259" key="1">
    <source>
        <dbReference type="PROSITE" id="PS51819"/>
    </source>
</evidence>
<feature type="domain" description="VOC" evidence="1">
    <location>
        <begin position="5"/>
        <end position="127"/>
    </location>
</feature>
<dbReference type="PROSITE" id="PS51819">
    <property type="entry name" value="VOC"/>
    <property type="match status" value="1"/>
</dbReference>
<dbReference type="PANTHER" id="PTHR34109">
    <property type="entry name" value="BNAUNNG04460D PROTEIN-RELATED"/>
    <property type="match status" value="1"/>
</dbReference>
<gene>
    <name evidence="2" type="ORF">D0C36_14405</name>
</gene>
<comment type="caution">
    <text evidence="2">The sequence shown here is derived from an EMBL/GenBank/DDBJ whole genome shotgun (WGS) entry which is preliminary data.</text>
</comment>
<evidence type="ECO:0000313" key="2">
    <source>
        <dbReference type="EMBL" id="RFZ92605.1"/>
    </source>
</evidence>
<dbReference type="Gene3D" id="3.10.180.10">
    <property type="entry name" value="2,3-Dihydroxybiphenyl 1,2-Dioxygenase, domain 1"/>
    <property type="match status" value="1"/>
</dbReference>
<reference evidence="2 3" key="1">
    <citation type="submission" date="2018-08" db="EMBL/GenBank/DDBJ databases">
        <title>Mucilaginibacter sp. MYSH2.</title>
        <authorList>
            <person name="Seo T."/>
        </authorList>
    </citation>
    <scope>NUCLEOTIDE SEQUENCE [LARGE SCALE GENOMIC DNA]</scope>
    <source>
        <strain evidence="2 3">MYSH2</strain>
    </source>
</reference>
<dbReference type="Pfam" id="PF00903">
    <property type="entry name" value="Glyoxalase"/>
    <property type="match status" value="1"/>
</dbReference>
<dbReference type="AlphaFoldDB" id="A0A372NTP0"/>
<dbReference type="InterPro" id="IPR004360">
    <property type="entry name" value="Glyas_Fos-R_dOase_dom"/>
</dbReference>
<accession>A0A372NTP0</accession>
<evidence type="ECO:0000313" key="3">
    <source>
        <dbReference type="Proteomes" id="UP000264217"/>
    </source>
</evidence>
<dbReference type="OrthoDB" id="9795306at2"/>
<name>A0A372NTP0_9SPHI</name>
<organism evidence="2 3">
    <name type="scientific">Mucilaginibacter conchicola</name>
    <dbReference type="NCBI Taxonomy" id="2303333"/>
    <lineage>
        <taxon>Bacteria</taxon>
        <taxon>Pseudomonadati</taxon>
        <taxon>Bacteroidota</taxon>
        <taxon>Sphingobacteriia</taxon>
        <taxon>Sphingobacteriales</taxon>
        <taxon>Sphingobacteriaceae</taxon>
        <taxon>Mucilaginibacter</taxon>
    </lineage>
</organism>
<dbReference type="InterPro" id="IPR037523">
    <property type="entry name" value="VOC_core"/>
</dbReference>
<dbReference type="EMBL" id="QWDC01000002">
    <property type="protein sequence ID" value="RFZ92605.1"/>
    <property type="molecule type" value="Genomic_DNA"/>
</dbReference>